<evidence type="ECO:0000256" key="8">
    <source>
        <dbReference type="RuleBase" id="RU000304"/>
    </source>
</evidence>
<evidence type="ECO:0000256" key="2">
    <source>
        <dbReference type="ARBA" id="ARBA00022553"/>
    </source>
</evidence>
<dbReference type="InterPro" id="IPR000719">
    <property type="entry name" value="Prot_kinase_dom"/>
</dbReference>
<feature type="region of interest" description="Disordered" evidence="9">
    <location>
        <begin position="1"/>
        <end position="26"/>
    </location>
</feature>
<dbReference type="InterPro" id="IPR017441">
    <property type="entry name" value="Protein_kinase_ATP_BS"/>
</dbReference>
<dbReference type="InterPro" id="IPR008271">
    <property type="entry name" value="Ser/Thr_kinase_AS"/>
</dbReference>
<dbReference type="FunFam" id="1.10.510.10:FF:000008">
    <property type="entry name" value="Non-specific serine/threonine protein kinase"/>
    <property type="match status" value="1"/>
</dbReference>
<dbReference type="PROSITE" id="PS00107">
    <property type="entry name" value="PROTEIN_KINASE_ATP"/>
    <property type="match status" value="1"/>
</dbReference>
<dbReference type="Pfam" id="PF00069">
    <property type="entry name" value="Pkinase"/>
    <property type="match status" value="1"/>
</dbReference>
<organism evidence="12 13">
    <name type="scientific">Acrasis kona</name>
    <dbReference type="NCBI Taxonomy" id="1008807"/>
    <lineage>
        <taxon>Eukaryota</taxon>
        <taxon>Discoba</taxon>
        <taxon>Heterolobosea</taxon>
        <taxon>Tetramitia</taxon>
        <taxon>Eutetramitia</taxon>
        <taxon>Acrasidae</taxon>
        <taxon>Acrasis</taxon>
    </lineage>
</organism>
<dbReference type="EMBL" id="JAOPGA020001145">
    <property type="protein sequence ID" value="KAL0485534.1"/>
    <property type="molecule type" value="Genomic_DNA"/>
</dbReference>
<dbReference type="Proteomes" id="UP001431209">
    <property type="component" value="Unassembled WGS sequence"/>
</dbReference>
<dbReference type="PROSITE" id="PS50011">
    <property type="entry name" value="PROTEIN_KINASE_DOM"/>
    <property type="match status" value="1"/>
</dbReference>
<evidence type="ECO:0000259" key="10">
    <source>
        <dbReference type="PROSITE" id="PS50011"/>
    </source>
</evidence>
<evidence type="ECO:0000256" key="4">
    <source>
        <dbReference type="ARBA" id="ARBA00022741"/>
    </source>
</evidence>
<dbReference type="AlphaFoldDB" id="A0AAW2Z9M4"/>
<keyword evidence="6 7" id="KW-0067">ATP-binding</keyword>
<comment type="similarity">
    <text evidence="8">Belongs to the protein kinase superfamily.</text>
</comment>
<name>A0AAW2Z9M4_9EUKA</name>
<dbReference type="SUPFAM" id="SSF56112">
    <property type="entry name" value="Protein kinase-like (PK-like)"/>
    <property type="match status" value="1"/>
</dbReference>
<dbReference type="InterPro" id="IPR011009">
    <property type="entry name" value="Kinase-like_dom_sf"/>
</dbReference>
<evidence type="ECO:0000259" key="11">
    <source>
        <dbReference type="PROSITE" id="PS51285"/>
    </source>
</evidence>
<gene>
    <name evidence="12" type="ORF">AKO1_003124</name>
</gene>
<protein>
    <submittedName>
        <fullName evidence="12">Serine/threonine-protein kinase</fullName>
    </submittedName>
</protein>
<keyword evidence="4 7" id="KW-0547">Nucleotide-binding</keyword>
<dbReference type="PANTHER" id="PTHR24351">
    <property type="entry name" value="RIBOSOMAL PROTEIN S6 KINASE"/>
    <property type="match status" value="1"/>
</dbReference>
<evidence type="ECO:0000256" key="6">
    <source>
        <dbReference type="ARBA" id="ARBA00022840"/>
    </source>
</evidence>
<accession>A0AAW2Z9M4</accession>
<evidence type="ECO:0000256" key="3">
    <source>
        <dbReference type="ARBA" id="ARBA00022679"/>
    </source>
</evidence>
<dbReference type="PROSITE" id="PS00108">
    <property type="entry name" value="PROTEIN_KINASE_ST"/>
    <property type="match status" value="1"/>
</dbReference>
<feature type="domain" description="AGC-kinase C-terminal" evidence="11">
    <location>
        <begin position="417"/>
        <end position="486"/>
    </location>
</feature>
<evidence type="ECO:0000256" key="1">
    <source>
        <dbReference type="ARBA" id="ARBA00022527"/>
    </source>
</evidence>
<dbReference type="CDD" id="cd05123">
    <property type="entry name" value="STKc_AGC"/>
    <property type="match status" value="1"/>
</dbReference>
<dbReference type="Gene3D" id="1.10.510.10">
    <property type="entry name" value="Transferase(Phosphotransferase) domain 1"/>
    <property type="match status" value="1"/>
</dbReference>
<evidence type="ECO:0000313" key="12">
    <source>
        <dbReference type="EMBL" id="KAL0485534.1"/>
    </source>
</evidence>
<dbReference type="SMART" id="SM00220">
    <property type="entry name" value="S_TKc"/>
    <property type="match status" value="1"/>
</dbReference>
<reference evidence="12 13" key="1">
    <citation type="submission" date="2024-03" db="EMBL/GenBank/DDBJ databases">
        <title>The Acrasis kona genome and developmental transcriptomes reveal deep origins of eukaryotic multicellular pathways.</title>
        <authorList>
            <person name="Sheikh S."/>
            <person name="Fu C.-J."/>
            <person name="Brown M.W."/>
            <person name="Baldauf S.L."/>
        </authorList>
    </citation>
    <scope>NUCLEOTIDE SEQUENCE [LARGE SCALE GENOMIC DNA]</scope>
    <source>
        <strain evidence="12 13">ATCC MYA-3509</strain>
    </source>
</reference>
<comment type="caution">
    <text evidence="12">The sequence shown here is derived from an EMBL/GenBank/DDBJ whole genome shotgun (WGS) entry which is preliminary data.</text>
</comment>
<dbReference type="GO" id="GO:0004674">
    <property type="term" value="F:protein serine/threonine kinase activity"/>
    <property type="evidence" value="ECO:0007669"/>
    <property type="project" value="UniProtKB-KW"/>
</dbReference>
<dbReference type="InterPro" id="IPR000961">
    <property type="entry name" value="AGC-kinase_C"/>
</dbReference>
<feature type="binding site" evidence="7">
    <location>
        <position position="184"/>
    </location>
    <ligand>
        <name>ATP</name>
        <dbReference type="ChEBI" id="CHEBI:30616"/>
    </ligand>
</feature>
<dbReference type="GO" id="GO:0005524">
    <property type="term" value="F:ATP binding"/>
    <property type="evidence" value="ECO:0007669"/>
    <property type="project" value="UniProtKB-UniRule"/>
</dbReference>
<evidence type="ECO:0000313" key="13">
    <source>
        <dbReference type="Proteomes" id="UP001431209"/>
    </source>
</evidence>
<keyword evidence="13" id="KW-1185">Reference proteome</keyword>
<evidence type="ECO:0000256" key="7">
    <source>
        <dbReference type="PROSITE-ProRule" id="PRU10141"/>
    </source>
</evidence>
<dbReference type="PROSITE" id="PS51285">
    <property type="entry name" value="AGC_KINASE_CTER"/>
    <property type="match status" value="1"/>
</dbReference>
<keyword evidence="3" id="KW-0808">Transferase</keyword>
<dbReference type="InterPro" id="IPR045270">
    <property type="entry name" value="STKc_AGC"/>
</dbReference>
<dbReference type="Gene3D" id="3.30.200.20">
    <property type="entry name" value="Phosphorylase Kinase, domain 1"/>
    <property type="match status" value="1"/>
</dbReference>
<evidence type="ECO:0000256" key="5">
    <source>
        <dbReference type="ARBA" id="ARBA00022777"/>
    </source>
</evidence>
<feature type="domain" description="Protein kinase" evidence="10">
    <location>
        <begin position="155"/>
        <end position="416"/>
    </location>
</feature>
<dbReference type="FunFam" id="3.30.200.20:FF:000537">
    <property type="entry name" value="Non-specific serine/threonine protein kinase"/>
    <property type="match status" value="1"/>
</dbReference>
<keyword evidence="1 8" id="KW-0723">Serine/threonine-protein kinase</keyword>
<proteinExistence type="inferred from homology"/>
<keyword evidence="2" id="KW-0597">Phosphoprotein</keyword>
<keyword evidence="5 12" id="KW-0418">Kinase</keyword>
<evidence type="ECO:0000256" key="9">
    <source>
        <dbReference type="SAM" id="MobiDB-lite"/>
    </source>
</evidence>
<sequence>MSLRRLSKILNNKDETHGGNGKGKSKTSLSFELIKVNRHGQKQSRTLNMTNDGLANMKGKNVQWFFPAKDVYCIQQHPDSSKLTLRVVKEYDFEAQTPQQANQIVTAFYDLYSEDLEKSYGQIPAPISVDASSQRDHPSPSSVKKEPVGLSFNDFEMLKLIGQGSFSKVCLVKKKDTGKLYAMKVLLKNELKKRNQVEHTNTERKILAKYQHPFLVKLHYSFQTQDKLYMCLEYVDGGELFYHLKRARRFPENLACFYAAEILLAINFLHSNDIVYRDLKPENILVDLQGHLKLTDFGLSKAGVTSMGGSTEGSKTRTFCGTPDYLAPEVIQGCPHGKAVDYWGLGVLLYEMLTGQPPFRGKNRNELYEQVLRMDVGFPEHVSANARSLVSALLTKKPEERLGAQKGEDVQNHPFFQGIDWQKLLDKQIEPPFKPIAATNAVIEQVISQQDMNQIMPSDDGAVTLGSSPSFSNFSYSSDSPITNGSSPTALKLSKIFDD</sequence>